<comment type="caution">
    <text evidence="8">The sequence shown here is derived from an EMBL/GenBank/DDBJ whole genome shotgun (WGS) entry which is preliminary data.</text>
</comment>
<feature type="transmembrane region" description="Helical" evidence="7">
    <location>
        <begin position="318"/>
        <end position="342"/>
    </location>
</feature>
<dbReference type="AlphaFoldDB" id="A0A8J3T732"/>
<dbReference type="Gene3D" id="1.10.1760.20">
    <property type="match status" value="1"/>
</dbReference>
<accession>A0A8J3T732</accession>
<keyword evidence="6 7" id="KW-0472">Membrane</keyword>
<dbReference type="RefSeq" id="WP_168113143.1">
    <property type="nucleotide sequence ID" value="NZ_BOON01000002.1"/>
</dbReference>
<evidence type="ECO:0000313" key="8">
    <source>
        <dbReference type="EMBL" id="GII20567.1"/>
    </source>
</evidence>
<sequence>MHIPDGYLSPQTCAAAYVVAVPAWAIATNRVTRVVKTRNVPTLAVLAALSFLVMMFNIPIPDGTTAHAVGAVIIAIALGPWAAVIAVSVALLFQALLFGDGGVLAFGANAVNLAILMPFVGYGVYRLIAGRAPLTSRRRIAAAAIGGYVGINAAALATAVEFGIQPELFHTASGAPLYSPYGLSQAIPAMLLPHLTIAGAAEAILTGGVLAYLARTDPARLAATHRDVPATAGEPAPAGGRRLTPARVSLGFVAVMVLLTPLGLLAPGGAFGEGAPHELNLGQLGLHAVPAGLAEYNGFWSHTLLSGYGFHDGQHANLAYILSAVIGIAVVAAVIFGVGTLVERVARRRRGTDPVAEPETA</sequence>
<keyword evidence="5 7" id="KW-1133">Transmembrane helix</keyword>
<feature type="transmembrane region" description="Helical" evidence="7">
    <location>
        <begin position="40"/>
        <end position="60"/>
    </location>
</feature>
<proteinExistence type="predicted"/>
<evidence type="ECO:0000256" key="1">
    <source>
        <dbReference type="ARBA" id="ARBA00004651"/>
    </source>
</evidence>
<feature type="transmembrane region" description="Helical" evidence="7">
    <location>
        <begin position="140"/>
        <end position="160"/>
    </location>
</feature>
<evidence type="ECO:0000256" key="2">
    <source>
        <dbReference type="ARBA" id="ARBA00022448"/>
    </source>
</evidence>
<comment type="subcellular location">
    <subcellularLocation>
        <location evidence="1">Cell membrane</location>
        <topology evidence="1">Multi-pass membrane protein</topology>
    </subcellularLocation>
</comment>
<feature type="transmembrane region" description="Helical" evidence="7">
    <location>
        <begin position="191"/>
        <end position="213"/>
    </location>
</feature>
<evidence type="ECO:0000256" key="6">
    <source>
        <dbReference type="ARBA" id="ARBA00023136"/>
    </source>
</evidence>
<dbReference type="GO" id="GO:0000041">
    <property type="term" value="P:transition metal ion transport"/>
    <property type="evidence" value="ECO:0007669"/>
    <property type="project" value="InterPro"/>
</dbReference>
<evidence type="ECO:0000256" key="3">
    <source>
        <dbReference type="ARBA" id="ARBA00022475"/>
    </source>
</evidence>
<keyword evidence="9" id="KW-1185">Reference proteome</keyword>
<dbReference type="EMBL" id="BOON01000002">
    <property type="protein sequence ID" value="GII20567.1"/>
    <property type="molecule type" value="Genomic_DNA"/>
</dbReference>
<evidence type="ECO:0000256" key="4">
    <source>
        <dbReference type="ARBA" id="ARBA00022692"/>
    </source>
</evidence>
<name>A0A8J3T732_9ACTN</name>
<feature type="transmembrane region" description="Helical" evidence="7">
    <location>
        <begin position="72"/>
        <end position="97"/>
    </location>
</feature>
<keyword evidence="2" id="KW-0813">Transport</keyword>
<dbReference type="Proteomes" id="UP000599074">
    <property type="component" value="Unassembled WGS sequence"/>
</dbReference>
<feature type="transmembrane region" description="Helical" evidence="7">
    <location>
        <begin position="250"/>
        <end position="271"/>
    </location>
</feature>
<feature type="transmembrane region" description="Helical" evidence="7">
    <location>
        <begin position="103"/>
        <end position="128"/>
    </location>
</feature>
<evidence type="ECO:0000256" key="5">
    <source>
        <dbReference type="ARBA" id="ARBA00022989"/>
    </source>
</evidence>
<dbReference type="Pfam" id="PF01891">
    <property type="entry name" value="CbiM"/>
    <property type="match status" value="1"/>
</dbReference>
<protein>
    <submittedName>
        <fullName evidence="8">Cobalt transporter CbiM</fullName>
    </submittedName>
</protein>
<keyword evidence="3" id="KW-1003">Cell membrane</keyword>
<evidence type="ECO:0000313" key="9">
    <source>
        <dbReference type="Proteomes" id="UP000599074"/>
    </source>
</evidence>
<evidence type="ECO:0000256" key="7">
    <source>
        <dbReference type="SAM" id="Phobius"/>
    </source>
</evidence>
<organism evidence="8 9">
    <name type="scientific">Planosporangium mesophilum</name>
    <dbReference type="NCBI Taxonomy" id="689768"/>
    <lineage>
        <taxon>Bacteria</taxon>
        <taxon>Bacillati</taxon>
        <taxon>Actinomycetota</taxon>
        <taxon>Actinomycetes</taxon>
        <taxon>Micromonosporales</taxon>
        <taxon>Micromonosporaceae</taxon>
        <taxon>Planosporangium</taxon>
    </lineage>
</organism>
<keyword evidence="4 7" id="KW-0812">Transmembrane</keyword>
<dbReference type="GO" id="GO:0005886">
    <property type="term" value="C:plasma membrane"/>
    <property type="evidence" value="ECO:0007669"/>
    <property type="project" value="UniProtKB-SubCell"/>
</dbReference>
<dbReference type="PANTHER" id="PTHR34229">
    <property type="entry name" value="METAL TRANSPORT PROTEIN HI_1621-RELATED"/>
    <property type="match status" value="1"/>
</dbReference>
<reference evidence="8" key="1">
    <citation type="submission" date="2021-01" db="EMBL/GenBank/DDBJ databases">
        <title>Whole genome shotgun sequence of Planosporangium mesophilum NBRC 109066.</title>
        <authorList>
            <person name="Komaki H."/>
            <person name="Tamura T."/>
        </authorList>
    </citation>
    <scope>NUCLEOTIDE SEQUENCE</scope>
    <source>
        <strain evidence="8">NBRC 109066</strain>
    </source>
</reference>
<dbReference type="InterPro" id="IPR002751">
    <property type="entry name" value="CbiM/NikMN"/>
</dbReference>
<dbReference type="NCBIfam" id="NF008873">
    <property type="entry name" value="PRK11909.1"/>
    <property type="match status" value="1"/>
</dbReference>
<gene>
    <name evidence="8" type="ORF">Pme01_01640</name>
</gene>
<dbReference type="PANTHER" id="PTHR34229:SF1">
    <property type="entry name" value="METAL TRANSPORT PROTEIN HI_1621-RELATED"/>
    <property type="match status" value="1"/>
</dbReference>